<keyword evidence="3 9" id="KW-0645">Protease</keyword>
<dbReference type="GO" id="GO:0005886">
    <property type="term" value="C:plasma membrane"/>
    <property type="evidence" value="ECO:0007669"/>
    <property type="project" value="UniProtKB-SubCell"/>
</dbReference>
<dbReference type="RefSeq" id="WP_077244436.1">
    <property type="nucleotide sequence ID" value="NZ_MUZR01000035.1"/>
</dbReference>
<name>A0A1V2ZXB3_9GAMM</name>
<comment type="similarity">
    <text evidence="1 9 11">Belongs to the peptidase A8 family.</text>
</comment>
<dbReference type="STRING" id="252474.B1A74_09020"/>
<keyword evidence="6 9" id="KW-0378">Hydrolase</keyword>
<keyword evidence="13" id="KW-1185">Reference proteome</keyword>
<feature type="transmembrane region" description="Helical" evidence="9">
    <location>
        <begin position="67"/>
        <end position="87"/>
    </location>
</feature>
<dbReference type="PANTHER" id="PTHR33695">
    <property type="entry name" value="LIPOPROTEIN SIGNAL PEPTIDASE"/>
    <property type="match status" value="1"/>
</dbReference>
<dbReference type="PRINTS" id="PR00781">
    <property type="entry name" value="LIPOSIGPTASE"/>
</dbReference>
<comment type="function">
    <text evidence="9 10">This protein specifically catalyzes the removal of signal peptides from prolipoproteins.</text>
</comment>
<dbReference type="Proteomes" id="UP000189177">
    <property type="component" value="Unassembled WGS sequence"/>
</dbReference>
<feature type="active site" evidence="9">
    <location>
        <position position="123"/>
    </location>
</feature>
<evidence type="ECO:0000256" key="6">
    <source>
        <dbReference type="ARBA" id="ARBA00022801"/>
    </source>
</evidence>
<dbReference type="GO" id="GO:0004190">
    <property type="term" value="F:aspartic-type endopeptidase activity"/>
    <property type="evidence" value="ECO:0007669"/>
    <property type="project" value="UniProtKB-UniRule"/>
</dbReference>
<evidence type="ECO:0000256" key="10">
    <source>
        <dbReference type="RuleBase" id="RU000594"/>
    </source>
</evidence>
<gene>
    <name evidence="9" type="primary">lspA</name>
    <name evidence="12" type="ORF">B1A74_09020</name>
</gene>
<dbReference type="AlphaFoldDB" id="A0A1V2ZXB3"/>
<comment type="catalytic activity">
    <reaction evidence="9 10">
        <text>Release of signal peptides from bacterial membrane prolipoproteins. Hydrolyzes -Xaa-Yaa-Zaa-|-(S,diacylglyceryl)Cys-, in which Xaa is hydrophobic (preferably Leu), and Yaa (Ala or Ser) and Zaa (Gly or Ala) have small, neutral side chains.</text>
        <dbReference type="EC" id="3.4.23.36"/>
    </reaction>
</comment>
<evidence type="ECO:0000313" key="12">
    <source>
        <dbReference type="EMBL" id="OOC09760.1"/>
    </source>
</evidence>
<feature type="transmembrane region" description="Helical" evidence="9">
    <location>
        <begin position="133"/>
        <end position="156"/>
    </location>
</feature>
<sequence length="165" mass="17627">MRLPGHSGLAPGLALAAVVLVLDQITKFWAERALTQFASVEVAPFFNFTLLYNPGAAFSLLADAGGWGRWLLSGIAIAAGVLITVWLARLPRNAWLTIASLGLIVGGAIGNLVDRLRIGKVVDFLDFHWAGYHWPAFNVADMAITVGAVLLIVAAFTEGEATRRS</sequence>
<protein>
    <recommendedName>
        <fullName evidence="9">Lipoprotein signal peptidase</fullName>
        <ecNumber evidence="9">3.4.23.36</ecNumber>
    </recommendedName>
    <alternativeName>
        <fullName evidence="9">Prolipoprotein signal peptidase</fullName>
    </alternativeName>
    <alternativeName>
        <fullName evidence="9">Signal peptidase II</fullName>
        <shortName evidence="9">SPase II</shortName>
    </alternativeName>
</protein>
<dbReference type="UniPathway" id="UPA00665"/>
<dbReference type="Pfam" id="PF01252">
    <property type="entry name" value="Peptidase_A8"/>
    <property type="match status" value="1"/>
</dbReference>
<feature type="transmembrane region" description="Helical" evidence="9">
    <location>
        <begin position="42"/>
        <end position="61"/>
    </location>
</feature>
<keyword evidence="5 9" id="KW-0064">Aspartyl protease</keyword>
<dbReference type="InterPro" id="IPR001872">
    <property type="entry name" value="Peptidase_A8"/>
</dbReference>
<dbReference type="PANTHER" id="PTHR33695:SF1">
    <property type="entry name" value="LIPOPROTEIN SIGNAL PEPTIDASE"/>
    <property type="match status" value="1"/>
</dbReference>
<evidence type="ECO:0000256" key="9">
    <source>
        <dbReference type="HAMAP-Rule" id="MF_00161"/>
    </source>
</evidence>
<comment type="subcellular location">
    <subcellularLocation>
        <location evidence="9">Cell membrane</location>
        <topology evidence="9">Multi-pass membrane protein</topology>
    </subcellularLocation>
</comment>
<dbReference type="PROSITE" id="PS00855">
    <property type="entry name" value="SPASE_II"/>
    <property type="match status" value="1"/>
</dbReference>
<evidence type="ECO:0000256" key="7">
    <source>
        <dbReference type="ARBA" id="ARBA00022989"/>
    </source>
</evidence>
<comment type="pathway">
    <text evidence="9">Protein modification; lipoprotein biosynthesis (signal peptide cleavage).</text>
</comment>
<comment type="caution">
    <text evidence="12">The sequence shown here is derived from an EMBL/GenBank/DDBJ whole genome shotgun (WGS) entry which is preliminary data.</text>
</comment>
<accession>A0A1V2ZXB3</accession>
<proteinExistence type="inferred from homology"/>
<feature type="transmembrane region" description="Helical" evidence="9">
    <location>
        <begin position="94"/>
        <end position="113"/>
    </location>
</feature>
<dbReference type="HAMAP" id="MF_00161">
    <property type="entry name" value="LspA"/>
    <property type="match status" value="1"/>
</dbReference>
<feature type="active site" evidence="9">
    <location>
        <position position="141"/>
    </location>
</feature>
<keyword evidence="2 9" id="KW-1003">Cell membrane</keyword>
<evidence type="ECO:0000256" key="4">
    <source>
        <dbReference type="ARBA" id="ARBA00022692"/>
    </source>
</evidence>
<dbReference type="EMBL" id="MUZR01000035">
    <property type="protein sequence ID" value="OOC09760.1"/>
    <property type="molecule type" value="Genomic_DNA"/>
</dbReference>
<organism evidence="12 13">
    <name type="scientific">Thioalkalivibrio halophilus</name>
    <dbReference type="NCBI Taxonomy" id="252474"/>
    <lineage>
        <taxon>Bacteria</taxon>
        <taxon>Pseudomonadati</taxon>
        <taxon>Pseudomonadota</taxon>
        <taxon>Gammaproteobacteria</taxon>
        <taxon>Chromatiales</taxon>
        <taxon>Ectothiorhodospiraceae</taxon>
        <taxon>Thioalkalivibrio</taxon>
    </lineage>
</organism>
<evidence type="ECO:0000256" key="11">
    <source>
        <dbReference type="RuleBase" id="RU004181"/>
    </source>
</evidence>
<keyword evidence="8 9" id="KW-0472">Membrane</keyword>
<evidence type="ECO:0000256" key="1">
    <source>
        <dbReference type="ARBA" id="ARBA00006139"/>
    </source>
</evidence>
<dbReference type="EC" id="3.4.23.36" evidence="9"/>
<keyword evidence="4 9" id="KW-0812">Transmembrane</keyword>
<reference evidence="12 13" key="1">
    <citation type="submission" date="2017-02" db="EMBL/GenBank/DDBJ databases">
        <title>Genomic diversity within the haloalkaliphilic genus Thioalkalivibrio.</title>
        <authorList>
            <person name="Ahn A.-C."/>
            <person name="Meier-Kolthoff J."/>
            <person name="Overmars L."/>
            <person name="Richter M."/>
            <person name="Woyke T."/>
            <person name="Sorokin D.Y."/>
            <person name="Muyzer G."/>
        </authorList>
    </citation>
    <scope>NUCLEOTIDE SEQUENCE [LARGE SCALE GENOMIC DNA]</scope>
    <source>
        <strain evidence="12 13">HL17</strain>
    </source>
</reference>
<keyword evidence="7 9" id="KW-1133">Transmembrane helix</keyword>
<evidence type="ECO:0000256" key="3">
    <source>
        <dbReference type="ARBA" id="ARBA00022670"/>
    </source>
</evidence>
<evidence type="ECO:0000256" key="8">
    <source>
        <dbReference type="ARBA" id="ARBA00023136"/>
    </source>
</evidence>
<evidence type="ECO:0000256" key="5">
    <source>
        <dbReference type="ARBA" id="ARBA00022750"/>
    </source>
</evidence>
<dbReference type="OrthoDB" id="9810259at2"/>
<dbReference type="GO" id="GO:0006508">
    <property type="term" value="P:proteolysis"/>
    <property type="evidence" value="ECO:0007669"/>
    <property type="project" value="UniProtKB-KW"/>
</dbReference>
<evidence type="ECO:0000313" key="13">
    <source>
        <dbReference type="Proteomes" id="UP000189177"/>
    </source>
</evidence>
<evidence type="ECO:0000256" key="2">
    <source>
        <dbReference type="ARBA" id="ARBA00022475"/>
    </source>
</evidence>
<dbReference type="NCBIfam" id="TIGR00077">
    <property type="entry name" value="lspA"/>
    <property type="match status" value="1"/>
</dbReference>